<sequence>MAEHDEAVLLDALREMWEFSDPVPVTLADRMVAAVAVDDLSRDFALLDLLEVPERAPVRAAADESVLQFGDGHANVLVRVTSREGRCRVDGWSDPPVVAARLAQAEREWEADVSNSGRFTFDGVARGRTHLRMAVRGADRIREVATPWFEF</sequence>
<organism evidence="1 2">
    <name type="scientific">Microbacterium faecale</name>
    <dbReference type="NCBI Taxonomy" id="1804630"/>
    <lineage>
        <taxon>Bacteria</taxon>
        <taxon>Bacillati</taxon>
        <taxon>Actinomycetota</taxon>
        <taxon>Actinomycetes</taxon>
        <taxon>Micrococcales</taxon>
        <taxon>Microbacteriaceae</taxon>
        <taxon>Microbacterium</taxon>
    </lineage>
</organism>
<proteinExistence type="predicted"/>
<protein>
    <submittedName>
        <fullName evidence="1">Uncharacterized protein</fullName>
    </submittedName>
</protein>
<dbReference type="AlphaFoldDB" id="A0A917DKZ6"/>
<keyword evidence="2" id="KW-1185">Reference proteome</keyword>
<dbReference type="RefSeq" id="WP_188713066.1">
    <property type="nucleotide sequence ID" value="NZ_BMHO01000002.1"/>
</dbReference>
<dbReference type="Proteomes" id="UP000633205">
    <property type="component" value="Unassembled WGS sequence"/>
</dbReference>
<comment type="caution">
    <text evidence="1">The sequence shown here is derived from an EMBL/GenBank/DDBJ whole genome shotgun (WGS) entry which is preliminary data.</text>
</comment>
<dbReference type="EMBL" id="BMHO01000002">
    <property type="protein sequence ID" value="GGD45503.1"/>
    <property type="molecule type" value="Genomic_DNA"/>
</dbReference>
<gene>
    <name evidence="1" type="ORF">GCM10010915_28480</name>
</gene>
<name>A0A917DKZ6_9MICO</name>
<reference evidence="1" key="1">
    <citation type="journal article" date="2014" name="Int. J. Syst. Evol. Microbiol.">
        <title>Complete genome sequence of Corynebacterium casei LMG S-19264T (=DSM 44701T), isolated from a smear-ripened cheese.</title>
        <authorList>
            <consortium name="US DOE Joint Genome Institute (JGI-PGF)"/>
            <person name="Walter F."/>
            <person name="Albersmeier A."/>
            <person name="Kalinowski J."/>
            <person name="Ruckert C."/>
        </authorList>
    </citation>
    <scope>NUCLEOTIDE SEQUENCE</scope>
    <source>
        <strain evidence="1">CGMCC 1.15152</strain>
    </source>
</reference>
<evidence type="ECO:0000313" key="2">
    <source>
        <dbReference type="Proteomes" id="UP000633205"/>
    </source>
</evidence>
<reference evidence="1" key="2">
    <citation type="submission" date="2020-09" db="EMBL/GenBank/DDBJ databases">
        <authorList>
            <person name="Sun Q."/>
            <person name="Zhou Y."/>
        </authorList>
    </citation>
    <scope>NUCLEOTIDE SEQUENCE</scope>
    <source>
        <strain evidence="1">CGMCC 1.15152</strain>
    </source>
</reference>
<accession>A0A917DKZ6</accession>
<evidence type="ECO:0000313" key="1">
    <source>
        <dbReference type="EMBL" id="GGD45503.1"/>
    </source>
</evidence>